<evidence type="ECO:0000256" key="1">
    <source>
        <dbReference type="SAM" id="MobiDB-lite"/>
    </source>
</evidence>
<evidence type="ECO:0000313" key="3">
    <source>
        <dbReference type="Proteomes" id="UP001160148"/>
    </source>
</evidence>
<gene>
    <name evidence="2" type="ORF">MEUPH1_LOCUS27109</name>
</gene>
<dbReference type="Proteomes" id="UP001160148">
    <property type="component" value="Unassembled WGS sequence"/>
</dbReference>
<keyword evidence="3" id="KW-1185">Reference proteome</keyword>
<sequence length="96" mass="10684">MTQESKENITIKSLSEEESKDQPKITEESASVSSKSVFARWLKPKSVSGLKFVSKDVLLIRVGKTLIFYDGNTQKEDILIVSSKSSPGVVVMMIYI</sequence>
<comment type="caution">
    <text evidence="2">The sequence shown here is derived from an EMBL/GenBank/DDBJ whole genome shotgun (WGS) entry which is preliminary data.</text>
</comment>
<reference evidence="2 3" key="1">
    <citation type="submission" date="2023-01" db="EMBL/GenBank/DDBJ databases">
        <authorList>
            <person name="Whitehead M."/>
        </authorList>
    </citation>
    <scope>NUCLEOTIDE SEQUENCE [LARGE SCALE GENOMIC DNA]</scope>
</reference>
<proteinExistence type="predicted"/>
<organism evidence="2 3">
    <name type="scientific">Macrosiphum euphorbiae</name>
    <name type="common">potato aphid</name>
    <dbReference type="NCBI Taxonomy" id="13131"/>
    <lineage>
        <taxon>Eukaryota</taxon>
        <taxon>Metazoa</taxon>
        <taxon>Ecdysozoa</taxon>
        <taxon>Arthropoda</taxon>
        <taxon>Hexapoda</taxon>
        <taxon>Insecta</taxon>
        <taxon>Pterygota</taxon>
        <taxon>Neoptera</taxon>
        <taxon>Paraneoptera</taxon>
        <taxon>Hemiptera</taxon>
        <taxon>Sternorrhyncha</taxon>
        <taxon>Aphidomorpha</taxon>
        <taxon>Aphidoidea</taxon>
        <taxon>Aphididae</taxon>
        <taxon>Macrosiphini</taxon>
        <taxon>Macrosiphum</taxon>
    </lineage>
</organism>
<feature type="region of interest" description="Disordered" evidence="1">
    <location>
        <begin position="1"/>
        <end position="27"/>
    </location>
</feature>
<dbReference type="EMBL" id="CARXXK010001093">
    <property type="protein sequence ID" value="CAI6373344.1"/>
    <property type="molecule type" value="Genomic_DNA"/>
</dbReference>
<name>A0AAV0Y0K8_9HEMI</name>
<accession>A0AAV0Y0K8</accession>
<evidence type="ECO:0000313" key="2">
    <source>
        <dbReference type="EMBL" id="CAI6373344.1"/>
    </source>
</evidence>
<protein>
    <submittedName>
        <fullName evidence="2">Uncharacterized protein</fullName>
    </submittedName>
</protein>
<dbReference type="AlphaFoldDB" id="A0AAV0Y0K8"/>